<gene>
    <name evidence="2" type="ORF">GCM10011333_01720</name>
</gene>
<organism evidence="2 3">
    <name type="scientific">Sediminivirga luteola</name>
    <dbReference type="NCBI Taxonomy" id="1774748"/>
    <lineage>
        <taxon>Bacteria</taxon>
        <taxon>Bacillati</taxon>
        <taxon>Actinomycetota</taxon>
        <taxon>Actinomycetes</taxon>
        <taxon>Micrococcales</taxon>
        <taxon>Brevibacteriaceae</taxon>
        <taxon>Sediminivirga</taxon>
    </lineage>
</organism>
<feature type="compositionally biased region" description="Basic and acidic residues" evidence="1">
    <location>
        <begin position="29"/>
        <end position="45"/>
    </location>
</feature>
<dbReference type="EMBL" id="BMFY01000001">
    <property type="protein sequence ID" value="GGA02784.1"/>
    <property type="molecule type" value="Genomic_DNA"/>
</dbReference>
<feature type="compositionally biased region" description="Low complexity" evidence="1">
    <location>
        <begin position="46"/>
        <end position="55"/>
    </location>
</feature>
<reference evidence="2" key="1">
    <citation type="journal article" date="2014" name="Int. J. Syst. Evol. Microbiol.">
        <title>Complete genome sequence of Corynebacterium casei LMG S-19264T (=DSM 44701T), isolated from a smear-ripened cheese.</title>
        <authorList>
            <consortium name="US DOE Joint Genome Institute (JGI-PGF)"/>
            <person name="Walter F."/>
            <person name="Albersmeier A."/>
            <person name="Kalinowski J."/>
            <person name="Ruckert C."/>
        </authorList>
    </citation>
    <scope>NUCLEOTIDE SEQUENCE</scope>
    <source>
        <strain evidence="2">CGMCC 1.12785</strain>
    </source>
</reference>
<feature type="compositionally biased region" description="Gly residues" evidence="1">
    <location>
        <begin position="69"/>
        <end position="78"/>
    </location>
</feature>
<sequence length="100" mass="10459">MTSSQRQDLRAEIPVPTGIPDIGNVATLRPDRSQDRPQRSDDGRAAGRANAGESRVSPCRVRSQAPAGGRSGRTGRAGHGSLSMRKPVSDSALLGLDSVP</sequence>
<name>A0A8J2TV37_9MICO</name>
<evidence type="ECO:0000313" key="2">
    <source>
        <dbReference type="EMBL" id="GGA02784.1"/>
    </source>
</evidence>
<feature type="region of interest" description="Disordered" evidence="1">
    <location>
        <begin position="1"/>
        <end position="100"/>
    </location>
</feature>
<accession>A0A8J2TV37</accession>
<dbReference type="Proteomes" id="UP000616114">
    <property type="component" value="Unassembled WGS sequence"/>
</dbReference>
<comment type="caution">
    <text evidence="2">The sequence shown here is derived from an EMBL/GenBank/DDBJ whole genome shotgun (WGS) entry which is preliminary data.</text>
</comment>
<evidence type="ECO:0000256" key="1">
    <source>
        <dbReference type="SAM" id="MobiDB-lite"/>
    </source>
</evidence>
<reference evidence="2" key="2">
    <citation type="submission" date="2020-09" db="EMBL/GenBank/DDBJ databases">
        <authorList>
            <person name="Sun Q."/>
            <person name="Zhou Y."/>
        </authorList>
    </citation>
    <scope>NUCLEOTIDE SEQUENCE</scope>
    <source>
        <strain evidence="2">CGMCC 1.12785</strain>
    </source>
</reference>
<dbReference type="AlphaFoldDB" id="A0A8J2TV37"/>
<keyword evidence="3" id="KW-1185">Reference proteome</keyword>
<evidence type="ECO:0000313" key="3">
    <source>
        <dbReference type="Proteomes" id="UP000616114"/>
    </source>
</evidence>
<proteinExistence type="predicted"/>
<protein>
    <submittedName>
        <fullName evidence="2">Uncharacterized protein</fullName>
    </submittedName>
</protein>